<dbReference type="CDD" id="cd00397">
    <property type="entry name" value="DNA_BRE_C"/>
    <property type="match status" value="1"/>
</dbReference>
<dbReference type="InterPro" id="IPR013762">
    <property type="entry name" value="Integrase-like_cat_sf"/>
</dbReference>
<dbReference type="Pfam" id="PF00589">
    <property type="entry name" value="Phage_integrase"/>
    <property type="match status" value="1"/>
</dbReference>
<name>A0A5B9QPY5_9BACT</name>
<accession>A0A5B9QPY5</accession>
<evidence type="ECO:0000256" key="4">
    <source>
        <dbReference type="ARBA" id="ARBA00023172"/>
    </source>
</evidence>
<dbReference type="Proteomes" id="UP000323917">
    <property type="component" value="Chromosome"/>
</dbReference>
<evidence type="ECO:0000313" key="7">
    <source>
        <dbReference type="Proteomes" id="UP000323917"/>
    </source>
</evidence>
<sequence>MSKKFPKPWYRPARGVWYVTIDGHQFNLGPDEDAAFEQYYHLMSSPPELRQAGDTVAGIIDAFLEWCQIHRSHATYEWYRSRAQLFVDSISNRLTVEQLKPFHLQRWIDSNPQWAPGNKRNACRAIQRPLAWAVQQGYIDKSPLQYFQKPPAGRRDQTVSFDEFRRLLRNTRDRSFRDLLLVTWETGARPQETLRVEARHVDLHHSRWVFPANEAKGGRLPRIIYLNTRALRITKRWLDRNESGPIFRNTRNKPWTKCSVNSRFFTLKRLLGTRYSLYSLRHTWATNALKNGVDPITVSQLMGHADTNMLARTYAHLAHDPAYLQAAAQRATV</sequence>
<keyword evidence="4" id="KW-0233">DNA recombination</keyword>
<dbReference type="Gene3D" id="1.10.443.10">
    <property type="entry name" value="Intergrase catalytic core"/>
    <property type="match status" value="1"/>
</dbReference>
<evidence type="ECO:0000313" key="6">
    <source>
        <dbReference type="EMBL" id="QEG36191.1"/>
    </source>
</evidence>
<dbReference type="PANTHER" id="PTHR30629">
    <property type="entry name" value="PROPHAGE INTEGRASE"/>
    <property type="match status" value="1"/>
</dbReference>
<keyword evidence="2" id="KW-0229">DNA integration</keyword>
<feature type="domain" description="Tyr recombinase" evidence="5">
    <location>
        <begin position="154"/>
        <end position="329"/>
    </location>
</feature>
<evidence type="ECO:0000256" key="2">
    <source>
        <dbReference type="ARBA" id="ARBA00022908"/>
    </source>
</evidence>
<dbReference type="InterPro" id="IPR002104">
    <property type="entry name" value="Integrase_catalytic"/>
</dbReference>
<dbReference type="PROSITE" id="PS51898">
    <property type="entry name" value="TYR_RECOMBINASE"/>
    <property type="match status" value="1"/>
</dbReference>
<gene>
    <name evidence="6" type="primary">xerC_3</name>
    <name evidence="6" type="ORF">Pr1d_35000</name>
</gene>
<dbReference type="SUPFAM" id="SSF56349">
    <property type="entry name" value="DNA breaking-rejoining enzymes"/>
    <property type="match status" value="1"/>
</dbReference>
<dbReference type="InterPro" id="IPR011010">
    <property type="entry name" value="DNA_brk_join_enz"/>
</dbReference>
<dbReference type="OrthoDB" id="255290at2"/>
<keyword evidence="3" id="KW-0238">DNA-binding</keyword>
<protein>
    <submittedName>
        <fullName evidence="6">Tyrosine recombinase XerC</fullName>
    </submittedName>
</protein>
<comment type="similarity">
    <text evidence="1">Belongs to the 'phage' integrase family.</text>
</comment>
<dbReference type="GO" id="GO:0006310">
    <property type="term" value="P:DNA recombination"/>
    <property type="evidence" value="ECO:0007669"/>
    <property type="project" value="UniProtKB-KW"/>
</dbReference>
<proteinExistence type="inferred from homology"/>
<evidence type="ECO:0000256" key="3">
    <source>
        <dbReference type="ARBA" id="ARBA00023125"/>
    </source>
</evidence>
<keyword evidence="7" id="KW-1185">Reference proteome</keyword>
<dbReference type="RefSeq" id="WP_148074571.1">
    <property type="nucleotide sequence ID" value="NZ_CP042913.1"/>
</dbReference>
<dbReference type="EMBL" id="CP042913">
    <property type="protein sequence ID" value="QEG36191.1"/>
    <property type="molecule type" value="Genomic_DNA"/>
</dbReference>
<dbReference type="InterPro" id="IPR050808">
    <property type="entry name" value="Phage_Integrase"/>
</dbReference>
<organism evidence="6 7">
    <name type="scientific">Bythopirellula goksoeyrii</name>
    <dbReference type="NCBI Taxonomy" id="1400387"/>
    <lineage>
        <taxon>Bacteria</taxon>
        <taxon>Pseudomonadati</taxon>
        <taxon>Planctomycetota</taxon>
        <taxon>Planctomycetia</taxon>
        <taxon>Pirellulales</taxon>
        <taxon>Lacipirellulaceae</taxon>
        <taxon>Bythopirellula</taxon>
    </lineage>
</organism>
<reference evidence="6 7" key="1">
    <citation type="submission" date="2019-08" db="EMBL/GenBank/DDBJ databases">
        <title>Deep-cultivation of Planctomycetes and their phenomic and genomic characterization uncovers novel biology.</title>
        <authorList>
            <person name="Wiegand S."/>
            <person name="Jogler M."/>
            <person name="Boedeker C."/>
            <person name="Pinto D."/>
            <person name="Vollmers J."/>
            <person name="Rivas-Marin E."/>
            <person name="Kohn T."/>
            <person name="Peeters S.H."/>
            <person name="Heuer A."/>
            <person name="Rast P."/>
            <person name="Oberbeckmann S."/>
            <person name="Bunk B."/>
            <person name="Jeske O."/>
            <person name="Meyerdierks A."/>
            <person name="Storesund J.E."/>
            <person name="Kallscheuer N."/>
            <person name="Luecker S."/>
            <person name="Lage O.M."/>
            <person name="Pohl T."/>
            <person name="Merkel B.J."/>
            <person name="Hornburger P."/>
            <person name="Mueller R.-W."/>
            <person name="Bruemmer F."/>
            <person name="Labrenz M."/>
            <person name="Spormann A.M."/>
            <person name="Op den Camp H."/>
            <person name="Overmann J."/>
            <person name="Amann R."/>
            <person name="Jetten M.S.M."/>
            <person name="Mascher T."/>
            <person name="Medema M.H."/>
            <person name="Devos D.P."/>
            <person name="Kaster A.-K."/>
            <person name="Ovreas L."/>
            <person name="Rohde M."/>
            <person name="Galperin M.Y."/>
            <person name="Jogler C."/>
        </authorList>
    </citation>
    <scope>NUCLEOTIDE SEQUENCE [LARGE SCALE GENOMIC DNA]</scope>
    <source>
        <strain evidence="6 7">Pr1d</strain>
    </source>
</reference>
<dbReference type="PANTHER" id="PTHR30629:SF2">
    <property type="entry name" value="PROPHAGE INTEGRASE INTS-RELATED"/>
    <property type="match status" value="1"/>
</dbReference>
<dbReference type="GO" id="GO:0015074">
    <property type="term" value="P:DNA integration"/>
    <property type="evidence" value="ECO:0007669"/>
    <property type="project" value="UniProtKB-KW"/>
</dbReference>
<evidence type="ECO:0000256" key="1">
    <source>
        <dbReference type="ARBA" id="ARBA00008857"/>
    </source>
</evidence>
<dbReference type="InterPro" id="IPR010998">
    <property type="entry name" value="Integrase_recombinase_N"/>
</dbReference>
<dbReference type="GO" id="GO:0003677">
    <property type="term" value="F:DNA binding"/>
    <property type="evidence" value="ECO:0007669"/>
    <property type="project" value="UniProtKB-KW"/>
</dbReference>
<dbReference type="AlphaFoldDB" id="A0A5B9QPY5"/>
<evidence type="ECO:0000259" key="5">
    <source>
        <dbReference type="PROSITE" id="PS51898"/>
    </source>
</evidence>
<dbReference type="KEGG" id="bgok:Pr1d_35000"/>
<dbReference type="Gene3D" id="1.10.150.130">
    <property type="match status" value="1"/>
</dbReference>